<keyword evidence="1" id="KW-1133">Transmembrane helix</keyword>
<dbReference type="Proteomes" id="UP001642464">
    <property type="component" value="Unassembled WGS sequence"/>
</dbReference>
<evidence type="ECO:0000256" key="2">
    <source>
        <dbReference type="SAM" id="SignalP"/>
    </source>
</evidence>
<feature type="signal peptide" evidence="2">
    <location>
        <begin position="1"/>
        <end position="20"/>
    </location>
</feature>
<reference evidence="3 4" key="1">
    <citation type="submission" date="2024-02" db="EMBL/GenBank/DDBJ databases">
        <authorList>
            <person name="Chen Y."/>
            <person name="Shah S."/>
            <person name="Dougan E. K."/>
            <person name="Thang M."/>
            <person name="Chan C."/>
        </authorList>
    </citation>
    <scope>NUCLEOTIDE SEQUENCE [LARGE SCALE GENOMIC DNA]</scope>
</reference>
<proteinExistence type="predicted"/>
<dbReference type="InterPro" id="IPR036259">
    <property type="entry name" value="MFS_trans_sf"/>
</dbReference>
<dbReference type="EMBL" id="CAXAMM010035002">
    <property type="protein sequence ID" value="CAK9073652.1"/>
    <property type="molecule type" value="Genomic_DNA"/>
</dbReference>
<feature type="transmembrane region" description="Helical" evidence="1">
    <location>
        <begin position="317"/>
        <end position="337"/>
    </location>
</feature>
<evidence type="ECO:0000313" key="4">
    <source>
        <dbReference type="Proteomes" id="UP001642464"/>
    </source>
</evidence>
<accession>A0ABP0PF17</accession>
<feature type="transmembrane region" description="Helical" evidence="1">
    <location>
        <begin position="374"/>
        <end position="394"/>
    </location>
</feature>
<dbReference type="Gene3D" id="1.20.1250.20">
    <property type="entry name" value="MFS general substrate transporter like domains"/>
    <property type="match status" value="1"/>
</dbReference>
<feature type="transmembrane region" description="Helical" evidence="1">
    <location>
        <begin position="289"/>
        <end position="311"/>
    </location>
</feature>
<feature type="transmembrane region" description="Helical" evidence="1">
    <location>
        <begin position="202"/>
        <end position="221"/>
    </location>
</feature>
<keyword evidence="2" id="KW-0732">Signal</keyword>
<evidence type="ECO:0000256" key="1">
    <source>
        <dbReference type="SAM" id="Phobius"/>
    </source>
</evidence>
<keyword evidence="1" id="KW-0472">Membrane</keyword>
<name>A0ABP0PF17_9DINO</name>
<feature type="transmembrane region" description="Helical" evidence="1">
    <location>
        <begin position="92"/>
        <end position="113"/>
    </location>
</feature>
<protein>
    <submittedName>
        <fullName evidence="3">Uncharacterized protein</fullName>
    </submittedName>
</protein>
<gene>
    <name evidence="3" type="ORF">SCF082_LOCUS36025</name>
</gene>
<evidence type="ECO:0000313" key="3">
    <source>
        <dbReference type="EMBL" id="CAK9073652.1"/>
    </source>
</evidence>
<feature type="transmembrane region" description="Helical" evidence="1">
    <location>
        <begin position="233"/>
        <end position="251"/>
    </location>
</feature>
<keyword evidence="4" id="KW-1185">Reference proteome</keyword>
<feature type="transmembrane region" description="Helical" evidence="1">
    <location>
        <begin position="146"/>
        <end position="168"/>
    </location>
</feature>
<feature type="chain" id="PRO_5046768515" evidence="2">
    <location>
        <begin position="21"/>
        <end position="432"/>
    </location>
</feature>
<organism evidence="3 4">
    <name type="scientific">Durusdinium trenchii</name>
    <dbReference type="NCBI Taxonomy" id="1381693"/>
    <lineage>
        <taxon>Eukaryota</taxon>
        <taxon>Sar</taxon>
        <taxon>Alveolata</taxon>
        <taxon>Dinophyceae</taxon>
        <taxon>Suessiales</taxon>
        <taxon>Symbiodiniaceae</taxon>
        <taxon>Durusdinium</taxon>
    </lineage>
</organism>
<dbReference type="SUPFAM" id="SSF103473">
    <property type="entry name" value="MFS general substrate transporter"/>
    <property type="match status" value="1"/>
</dbReference>
<feature type="transmembrane region" description="Helical" evidence="1">
    <location>
        <begin position="257"/>
        <end position="277"/>
    </location>
</feature>
<keyword evidence="1" id="KW-0812">Transmembrane</keyword>
<comment type="caution">
    <text evidence="3">The sequence shown here is derived from an EMBL/GenBank/DDBJ whole genome shotgun (WGS) entry which is preliminary data.</text>
</comment>
<sequence length="432" mass="47730">MHLPGILILVLGQLLLGCATIEVPVCESCDNQLEPANARDDEDLLHFRMLQVSAGLVPKEHASGRNRVEMRQHVTSRHSALQWLVQQAETKFLPFAAAVLLPHALAFLAAHFIMSRRSGQAVEVLHEKKEAPKSLSYIIERAGPMWLIHMLGIFSFATGAPSVEYLYLNYFARQSHPDIDCATQMAAAPCAESVMKCLKLQIIRGFALPLVQFIVGPALGALSDAFGRKPAILVIRSCLLISTTGTIAVAWFSVPIWIDFCLGFFTMIPWGAVPFAWYMDRMDHAPSIVYAVSLIEGSCIVCAAMGTALGTVLSSKMAILVEFLGRVVTLCIAVFFLPESLPAEKRMPFCWSSLMPTAAFQVLFQSPLVEKLSAISIINSFHWAGYYTMFGRFLQSSMAWTRLNSYQGGLAEHISQLDHVPLYPLWCPFCSA</sequence>